<dbReference type="Proteomes" id="UP001222027">
    <property type="component" value="Unassembled WGS sequence"/>
</dbReference>
<evidence type="ECO:0000313" key="3">
    <source>
        <dbReference type="EMBL" id="KAJ8477465.1"/>
    </source>
</evidence>
<sequence>MCPGRGVASTTPDVIPSAEATRPPVCRGGHWHNAAGYFKMPLHYPRYTKAQYESMDEVQLDLLLEEYGLPSTGDVTQKRKDAMGHFLWSDD</sequence>
<evidence type="ECO:0000256" key="1">
    <source>
        <dbReference type="SAM" id="MobiDB-lite"/>
    </source>
</evidence>
<keyword evidence="4" id="KW-1185">Reference proteome</keyword>
<dbReference type="EMBL" id="JAQQAF010000006">
    <property type="protein sequence ID" value="KAJ8477465.1"/>
    <property type="molecule type" value="Genomic_DNA"/>
</dbReference>
<evidence type="ECO:0000313" key="4">
    <source>
        <dbReference type="Proteomes" id="UP001222027"/>
    </source>
</evidence>
<dbReference type="PANTHER" id="PTHR33513:SF4">
    <property type="entry name" value="GB|AAF04428.1"/>
    <property type="match status" value="1"/>
</dbReference>
<comment type="caution">
    <text evidence="3">The sequence shown here is derived from an EMBL/GenBank/DDBJ whole genome shotgun (WGS) entry which is preliminary data.</text>
</comment>
<accession>A0AAV8QI78</accession>
<feature type="region of interest" description="Disordered" evidence="1">
    <location>
        <begin position="1"/>
        <end position="23"/>
    </location>
</feature>
<proteinExistence type="predicted"/>
<dbReference type="InterPro" id="IPR056139">
    <property type="entry name" value="DUF7722"/>
</dbReference>
<dbReference type="AlphaFoldDB" id="A0AAV8QI78"/>
<gene>
    <name evidence="3" type="ORF">OPV22_021192</name>
</gene>
<dbReference type="PANTHER" id="PTHR33513">
    <property type="entry name" value="OS06G0523300 PROTEIN"/>
    <property type="match status" value="1"/>
</dbReference>
<feature type="domain" description="DUF7722" evidence="2">
    <location>
        <begin position="44"/>
        <end position="89"/>
    </location>
</feature>
<protein>
    <recommendedName>
        <fullName evidence="2">DUF7722 domain-containing protein</fullName>
    </recommendedName>
</protein>
<evidence type="ECO:0000259" key="2">
    <source>
        <dbReference type="Pfam" id="PF24847"/>
    </source>
</evidence>
<organism evidence="3 4">
    <name type="scientific">Ensete ventricosum</name>
    <name type="common">Abyssinian banana</name>
    <name type="synonym">Musa ensete</name>
    <dbReference type="NCBI Taxonomy" id="4639"/>
    <lineage>
        <taxon>Eukaryota</taxon>
        <taxon>Viridiplantae</taxon>
        <taxon>Streptophyta</taxon>
        <taxon>Embryophyta</taxon>
        <taxon>Tracheophyta</taxon>
        <taxon>Spermatophyta</taxon>
        <taxon>Magnoliopsida</taxon>
        <taxon>Liliopsida</taxon>
        <taxon>Zingiberales</taxon>
        <taxon>Musaceae</taxon>
        <taxon>Ensete</taxon>
    </lineage>
</organism>
<dbReference type="Pfam" id="PF24847">
    <property type="entry name" value="DUF7722"/>
    <property type="match status" value="1"/>
</dbReference>
<name>A0AAV8QI78_ENSVE</name>
<reference evidence="3 4" key="1">
    <citation type="submission" date="2022-12" db="EMBL/GenBank/DDBJ databases">
        <title>Chromosome-scale assembly of the Ensete ventricosum genome.</title>
        <authorList>
            <person name="Dussert Y."/>
            <person name="Stocks J."/>
            <person name="Wendawek A."/>
            <person name="Woldeyes F."/>
            <person name="Nichols R.A."/>
            <person name="Borrell J.S."/>
        </authorList>
    </citation>
    <scope>NUCLEOTIDE SEQUENCE [LARGE SCALE GENOMIC DNA]</scope>
    <source>
        <strain evidence="4">cv. Maze</strain>
        <tissue evidence="3">Seeds</tissue>
    </source>
</reference>